<dbReference type="Pfam" id="PF14281">
    <property type="entry name" value="PDDEXK_4"/>
    <property type="match status" value="1"/>
</dbReference>
<keyword evidence="2" id="KW-1185">Reference proteome</keyword>
<dbReference type="InterPro" id="IPR029470">
    <property type="entry name" value="PDDEXK_4"/>
</dbReference>
<dbReference type="OrthoDB" id="1844277at2"/>
<evidence type="ECO:0000313" key="2">
    <source>
        <dbReference type="Proteomes" id="UP000219636"/>
    </source>
</evidence>
<organism evidence="1 2">
    <name type="scientific">Ureibacillus xyleni</name>
    <dbReference type="NCBI Taxonomy" id="614648"/>
    <lineage>
        <taxon>Bacteria</taxon>
        <taxon>Bacillati</taxon>
        <taxon>Bacillota</taxon>
        <taxon>Bacilli</taxon>
        <taxon>Bacillales</taxon>
        <taxon>Caryophanaceae</taxon>
        <taxon>Ureibacillus</taxon>
    </lineage>
</organism>
<gene>
    <name evidence="1" type="ORF">SAMN05880501_103106</name>
</gene>
<protein>
    <submittedName>
        <fullName evidence="1">PD-(D/E)XK nuclease superfamily protein</fullName>
    </submittedName>
</protein>
<name>A0A285S6K8_9BACL</name>
<dbReference type="EMBL" id="OBMQ01000003">
    <property type="protein sequence ID" value="SOC02782.1"/>
    <property type="molecule type" value="Genomic_DNA"/>
</dbReference>
<dbReference type="Proteomes" id="UP000219636">
    <property type="component" value="Unassembled WGS sequence"/>
</dbReference>
<proteinExistence type="predicted"/>
<dbReference type="RefSeq" id="WP_097072794.1">
    <property type="nucleotide sequence ID" value="NZ_OBMQ01000003.1"/>
</dbReference>
<dbReference type="AlphaFoldDB" id="A0A285S6K8"/>
<reference evidence="2" key="1">
    <citation type="submission" date="2017-08" db="EMBL/GenBank/DDBJ databases">
        <authorList>
            <person name="Varghese N."/>
            <person name="Submissions S."/>
        </authorList>
    </citation>
    <scope>NUCLEOTIDE SEQUENCE [LARGE SCALE GENOMIC DNA]</scope>
    <source>
        <strain evidence="2">JC22</strain>
    </source>
</reference>
<evidence type="ECO:0000313" key="1">
    <source>
        <dbReference type="EMBL" id="SOC02782.1"/>
    </source>
</evidence>
<sequence length="331" mass="38929">MEPILNYKVRELHIDLLFLEEFYSSEVFYKWFLTKTIGLNHCIGKVVRTDHSVFELERESDLEIAFEGEKGEMLFLIENKINANFQKKQAEDYTKRAAEYVRRGKCAECYTVLFAPQEYIERYQAIHKFHYYITFEQVIEFYSQQSDLGQRAAYKINVLRKGIEKYKSSGVRSGNGGEYVPTEVNQGITNFWLNYWKDVTSRYPELTMPKPGEKGPAATFIGLGKSALPKDVFIYHKFVHGAVDIQVEKLKEKAEDFILAFKDYVEEDMVIQRAGKAAVVIRMPITPINPHLFYDEVQPTVFEAQDKAKKLFDWFQKHRVIWNQFQNRMNR</sequence>
<accession>A0A285S6K8</accession>